<protein>
    <recommendedName>
        <fullName evidence="10">Peptidase S11 D-alanyl-D-alanine carboxypeptidase A N-terminal domain-containing protein</fullName>
    </recommendedName>
</protein>
<evidence type="ECO:0000256" key="4">
    <source>
        <dbReference type="ARBA" id="ARBA00022960"/>
    </source>
</evidence>
<dbReference type="GO" id="GO:0009002">
    <property type="term" value="F:serine-type D-Ala-D-Ala carboxypeptidase activity"/>
    <property type="evidence" value="ECO:0007669"/>
    <property type="project" value="InterPro"/>
</dbReference>
<dbReference type="Proteomes" id="UP000177141">
    <property type="component" value="Unassembled WGS sequence"/>
</dbReference>
<dbReference type="InterPro" id="IPR018044">
    <property type="entry name" value="Peptidase_S11"/>
</dbReference>
<evidence type="ECO:0000256" key="5">
    <source>
        <dbReference type="ARBA" id="ARBA00022984"/>
    </source>
</evidence>
<dbReference type="GO" id="GO:0009252">
    <property type="term" value="P:peptidoglycan biosynthetic process"/>
    <property type="evidence" value="ECO:0007669"/>
    <property type="project" value="UniProtKB-KW"/>
</dbReference>
<dbReference type="InterPro" id="IPR012338">
    <property type="entry name" value="Beta-lactam/transpept-like"/>
</dbReference>
<keyword evidence="4" id="KW-0133">Cell shape</keyword>
<feature type="active site" evidence="7">
    <location>
        <position position="143"/>
    </location>
</feature>
<feature type="active site" description="Acyl-ester intermediate" evidence="7">
    <location>
        <position position="90"/>
    </location>
</feature>
<dbReference type="InterPro" id="IPR001967">
    <property type="entry name" value="Peptidase_S11_N"/>
</dbReference>
<dbReference type="PANTHER" id="PTHR21581:SF6">
    <property type="entry name" value="TRAFFICKING PROTEIN PARTICLE COMPLEX SUBUNIT 12"/>
    <property type="match status" value="1"/>
</dbReference>
<name>A0A1F7ISM4_9BACT</name>
<evidence type="ECO:0000256" key="8">
    <source>
        <dbReference type="PIRSR" id="PIRSR618044-2"/>
    </source>
</evidence>
<feature type="domain" description="Peptidase S11 D-alanyl-D-alanine carboxypeptidase A N-terminal" evidence="10">
    <location>
        <begin position="58"/>
        <end position="277"/>
    </location>
</feature>
<evidence type="ECO:0000259" key="10">
    <source>
        <dbReference type="Pfam" id="PF00768"/>
    </source>
</evidence>
<dbReference type="PRINTS" id="PR00725">
    <property type="entry name" value="DADACBPTASE1"/>
</dbReference>
<comment type="similarity">
    <text evidence="1 9">Belongs to the peptidase S11 family.</text>
</comment>
<comment type="caution">
    <text evidence="11">The sequence shown here is derived from an EMBL/GenBank/DDBJ whole genome shotgun (WGS) entry which is preliminary data.</text>
</comment>
<evidence type="ECO:0000256" key="2">
    <source>
        <dbReference type="ARBA" id="ARBA00022729"/>
    </source>
</evidence>
<keyword evidence="5" id="KW-0573">Peptidoglycan synthesis</keyword>
<dbReference type="PANTHER" id="PTHR21581">
    <property type="entry name" value="D-ALANYL-D-ALANINE CARBOXYPEPTIDASE"/>
    <property type="match status" value="1"/>
</dbReference>
<gene>
    <name evidence="11" type="ORF">A3A93_03360</name>
</gene>
<evidence type="ECO:0000313" key="12">
    <source>
        <dbReference type="Proteomes" id="UP000177141"/>
    </source>
</evidence>
<keyword evidence="6" id="KW-0961">Cell wall biogenesis/degradation</keyword>
<accession>A0A1F7ISM4</accession>
<dbReference type="GO" id="GO:0008360">
    <property type="term" value="P:regulation of cell shape"/>
    <property type="evidence" value="ECO:0007669"/>
    <property type="project" value="UniProtKB-KW"/>
</dbReference>
<dbReference type="Pfam" id="PF00768">
    <property type="entry name" value="Peptidase_S11"/>
    <property type="match status" value="1"/>
</dbReference>
<evidence type="ECO:0000256" key="1">
    <source>
        <dbReference type="ARBA" id="ARBA00007164"/>
    </source>
</evidence>
<dbReference type="GO" id="GO:0006508">
    <property type="term" value="P:proteolysis"/>
    <property type="evidence" value="ECO:0007669"/>
    <property type="project" value="InterPro"/>
</dbReference>
<dbReference type="Gene3D" id="3.40.710.10">
    <property type="entry name" value="DD-peptidase/beta-lactamase superfamily"/>
    <property type="match status" value="1"/>
</dbReference>
<dbReference type="EMBL" id="MGAL01000043">
    <property type="protein sequence ID" value="OGK46383.1"/>
    <property type="molecule type" value="Genomic_DNA"/>
</dbReference>
<keyword evidence="2" id="KW-0732">Signal</keyword>
<reference evidence="11 12" key="1">
    <citation type="journal article" date="2016" name="Nat. Commun.">
        <title>Thousands of microbial genomes shed light on interconnected biogeochemical processes in an aquifer system.</title>
        <authorList>
            <person name="Anantharaman K."/>
            <person name="Brown C.T."/>
            <person name="Hug L.A."/>
            <person name="Sharon I."/>
            <person name="Castelle C.J."/>
            <person name="Probst A.J."/>
            <person name="Thomas B.C."/>
            <person name="Singh A."/>
            <person name="Wilkins M.J."/>
            <person name="Karaoz U."/>
            <person name="Brodie E.L."/>
            <person name="Williams K.H."/>
            <person name="Hubbard S.S."/>
            <person name="Banfield J.F."/>
        </authorList>
    </citation>
    <scope>NUCLEOTIDE SEQUENCE [LARGE SCALE GENOMIC DNA]</scope>
</reference>
<organism evidence="11 12">
    <name type="scientific">Candidatus Roizmanbacteria bacterium RIFCSPLOWO2_01_FULL_38_12</name>
    <dbReference type="NCBI Taxonomy" id="1802061"/>
    <lineage>
        <taxon>Bacteria</taxon>
        <taxon>Candidatus Roizmaniibacteriota</taxon>
    </lineage>
</organism>
<dbReference type="AlphaFoldDB" id="A0A1F7ISM4"/>
<feature type="binding site" evidence="8">
    <location>
        <position position="248"/>
    </location>
    <ligand>
        <name>substrate</name>
    </ligand>
</feature>
<feature type="active site" description="Proton acceptor" evidence="7">
    <location>
        <position position="93"/>
    </location>
</feature>
<dbReference type="STRING" id="1802061.A3A93_03360"/>
<evidence type="ECO:0000313" key="11">
    <source>
        <dbReference type="EMBL" id="OGK46383.1"/>
    </source>
</evidence>
<sequence>MKQIRFVIFFIFFFLFFLYYPGGNPILKLVAYEREPFNIQSIEPAINIKPIPIVQIAPPFLTAQGLYVVELDSFTPVLKRNEHNQFYPASTTKIITALVARHQYNENDIVTVNQASVEGQLMELVPNERITVENLLYGILVHSGNDAAYALANHVNYADFVTKMNQKASELAMKNSHFTNPAGLDDQGQFTSPYDLALAARALLHDEYLRKMVGTKEIVISDVDYRIFHRLTNINKLLGEIQGIGGLKTGYTELAGENLVSFYRHNGHDYIIVILKSEDRFEDTTAVVNWIDSAITYESPEL</sequence>
<dbReference type="SUPFAM" id="SSF56601">
    <property type="entry name" value="beta-lactamase/transpeptidase-like"/>
    <property type="match status" value="1"/>
</dbReference>
<keyword evidence="3" id="KW-0378">Hydrolase</keyword>
<proteinExistence type="inferred from homology"/>
<evidence type="ECO:0000256" key="6">
    <source>
        <dbReference type="ARBA" id="ARBA00023316"/>
    </source>
</evidence>
<evidence type="ECO:0000256" key="9">
    <source>
        <dbReference type="RuleBase" id="RU004016"/>
    </source>
</evidence>
<dbReference type="GO" id="GO:0071555">
    <property type="term" value="P:cell wall organization"/>
    <property type="evidence" value="ECO:0007669"/>
    <property type="project" value="UniProtKB-KW"/>
</dbReference>
<evidence type="ECO:0000256" key="3">
    <source>
        <dbReference type="ARBA" id="ARBA00022801"/>
    </source>
</evidence>
<evidence type="ECO:0000256" key="7">
    <source>
        <dbReference type="PIRSR" id="PIRSR618044-1"/>
    </source>
</evidence>